<comment type="caution">
    <text evidence="2">The sequence shown here is derived from an EMBL/GenBank/DDBJ whole genome shotgun (WGS) entry which is preliminary data.</text>
</comment>
<name>A0A084SGK2_9BACT</name>
<dbReference type="Pfam" id="PF14412">
    <property type="entry name" value="AHH"/>
    <property type="match status" value="1"/>
</dbReference>
<dbReference type="EMBL" id="JPMI01000367">
    <property type="protein sequence ID" value="KFA87587.1"/>
    <property type="molecule type" value="Genomic_DNA"/>
</dbReference>
<proteinExistence type="predicted"/>
<evidence type="ECO:0000313" key="2">
    <source>
        <dbReference type="EMBL" id="KFA87587.1"/>
    </source>
</evidence>
<reference evidence="2 3" key="1">
    <citation type="submission" date="2014-07" db="EMBL/GenBank/DDBJ databases">
        <title>Draft Genome Sequence of Gephyronic Acid Producer, Cystobacter violaceus Strain Cb vi76.</title>
        <authorList>
            <person name="Stevens D.C."/>
            <person name="Young J."/>
            <person name="Carmichael R."/>
            <person name="Tan J."/>
            <person name="Taylor R.E."/>
        </authorList>
    </citation>
    <scope>NUCLEOTIDE SEQUENCE [LARGE SCALE GENOMIC DNA]</scope>
    <source>
        <strain evidence="2 3">Cb vi76</strain>
    </source>
</reference>
<keyword evidence="1" id="KW-0732">Signal</keyword>
<dbReference type="Proteomes" id="UP000028547">
    <property type="component" value="Unassembled WGS sequence"/>
</dbReference>
<dbReference type="InterPro" id="IPR032871">
    <property type="entry name" value="AHH_dom_containing"/>
</dbReference>
<evidence type="ECO:0000313" key="3">
    <source>
        <dbReference type="Proteomes" id="UP000028547"/>
    </source>
</evidence>
<evidence type="ECO:0000256" key="1">
    <source>
        <dbReference type="SAM" id="SignalP"/>
    </source>
</evidence>
<organism evidence="2 3">
    <name type="scientific">Archangium violaceum Cb vi76</name>
    <dbReference type="NCBI Taxonomy" id="1406225"/>
    <lineage>
        <taxon>Bacteria</taxon>
        <taxon>Pseudomonadati</taxon>
        <taxon>Myxococcota</taxon>
        <taxon>Myxococcia</taxon>
        <taxon>Myxococcales</taxon>
        <taxon>Cystobacterineae</taxon>
        <taxon>Archangiaceae</taxon>
        <taxon>Archangium</taxon>
    </lineage>
</organism>
<gene>
    <name evidence="2" type="ORF">Q664_47095</name>
</gene>
<dbReference type="RefSeq" id="WP_043411924.1">
    <property type="nucleotide sequence ID" value="NZ_JPMI01000367.1"/>
</dbReference>
<accession>A0A084SGK2</accession>
<feature type="signal peptide" evidence="1">
    <location>
        <begin position="1"/>
        <end position="26"/>
    </location>
</feature>
<sequence>MKPRVTQALPVLILVALALQATPARAQQALPLLEPVEVSGYQGEEGQGLRLRFKRLKPNPALAPWTVDQAREVVAALEEEFQQTSARPGLKLLPEAHTRAMAGLPLPPDLRPSALERRVREEYEALLGAALVQLPGSLESARWFQALKLSPRYMGEGVRQAAVELFSSPAVLLSVATSLALYALAWAAPEPVLSKALAGAVTVALLLTYSAAELYNVGLACLTLYREAEAATTREELEAVAERFGKTLGGVGLRVLVTVAGAKLARGLPEVPKGGLWASLSPPRFALAGGGARGSVRVVAGTRAQVSVADGTVVLMGVTGSTAAAAVTSAVSATRTTGACAESGQDGHQRHHLCTNKNDISESNGGPWTPDFERVFSRAGMSLDDPANIVYLRDHKGPHPEAYHTEIFKRLNDALGTCRPLAECRAKLVDELDRIAGDVCKQGSRLNKLATRKP</sequence>
<feature type="chain" id="PRO_5001781283" description="Lipoprotein" evidence="1">
    <location>
        <begin position="27"/>
        <end position="454"/>
    </location>
</feature>
<evidence type="ECO:0008006" key="4">
    <source>
        <dbReference type="Google" id="ProtNLM"/>
    </source>
</evidence>
<protein>
    <recommendedName>
        <fullName evidence="4">Lipoprotein</fullName>
    </recommendedName>
</protein>
<dbReference type="AlphaFoldDB" id="A0A084SGK2"/>